<sequence length="483" mass="55611">MLEFSSLPENSPASIEKRAVEQEEDARGTVSDGFKEEEGISGEVGDRNATANRWPREETMALLKIRSEMDVAFRDASTKAHLWEQVSRRLAELGYNRTAKKCKEKFENINKYHRRIKEGRHGRPKGKSYRFFEQLEALDTHPVLPPPSPEKNQEHVAATAKITATKDPPNAIQDAVPFSIRFPGASMFNHSSSTTSSSSKESEQGMRKKKRKLMEFLNGLMKQVIEKQEALQNKLMEVLEKCEQDRLAREEAWKMQELDRIKRERKLLAQERSIAAARDAAVLAFLNKFTEQVGPVQLPDKILVDNAIPDDNDKDHQENVNGGSIANQQEFTNGGNFIQMSSSRWPKEEVEALIRLRTNLDLQYQGNVPKGPLWEDISSGMKKLGYDRSAKRCKEKWENINKYFKRMKEKNRTRPEDSKTCPYYEQLEDLYKKRPRKVQESAGSGNKLKPEELLMRITDGQDERQQLESSFEDADRDNTDQNE</sequence>
<evidence type="ECO:0000313" key="1">
    <source>
        <dbReference type="EMBL" id="KAI4345131.1"/>
    </source>
</evidence>
<dbReference type="Proteomes" id="UP000828941">
    <property type="component" value="Chromosome 5"/>
</dbReference>
<protein>
    <submittedName>
        <fullName evidence="1">Uncharacterized protein</fullName>
    </submittedName>
</protein>
<proteinExistence type="predicted"/>
<gene>
    <name evidence="1" type="ORF">L6164_012287</name>
</gene>
<evidence type="ECO:0000313" key="2">
    <source>
        <dbReference type="Proteomes" id="UP000828941"/>
    </source>
</evidence>
<name>A0ACB9P9X0_BAUVA</name>
<accession>A0ACB9P9X0</accession>
<keyword evidence="2" id="KW-1185">Reference proteome</keyword>
<reference evidence="1 2" key="1">
    <citation type="journal article" date="2022" name="DNA Res.">
        <title>Chromosomal-level genome assembly of the orchid tree Bauhinia variegata (Leguminosae; Cercidoideae) supports the allotetraploid origin hypothesis of Bauhinia.</title>
        <authorList>
            <person name="Zhong Y."/>
            <person name="Chen Y."/>
            <person name="Zheng D."/>
            <person name="Pang J."/>
            <person name="Liu Y."/>
            <person name="Luo S."/>
            <person name="Meng S."/>
            <person name="Qian L."/>
            <person name="Wei D."/>
            <person name="Dai S."/>
            <person name="Zhou R."/>
        </authorList>
    </citation>
    <scope>NUCLEOTIDE SEQUENCE [LARGE SCALE GENOMIC DNA]</scope>
    <source>
        <strain evidence="1">BV-YZ2020</strain>
    </source>
</reference>
<organism evidence="1 2">
    <name type="scientific">Bauhinia variegata</name>
    <name type="common">Purple orchid tree</name>
    <name type="synonym">Phanera variegata</name>
    <dbReference type="NCBI Taxonomy" id="167791"/>
    <lineage>
        <taxon>Eukaryota</taxon>
        <taxon>Viridiplantae</taxon>
        <taxon>Streptophyta</taxon>
        <taxon>Embryophyta</taxon>
        <taxon>Tracheophyta</taxon>
        <taxon>Spermatophyta</taxon>
        <taxon>Magnoliopsida</taxon>
        <taxon>eudicotyledons</taxon>
        <taxon>Gunneridae</taxon>
        <taxon>Pentapetalae</taxon>
        <taxon>rosids</taxon>
        <taxon>fabids</taxon>
        <taxon>Fabales</taxon>
        <taxon>Fabaceae</taxon>
        <taxon>Cercidoideae</taxon>
        <taxon>Cercideae</taxon>
        <taxon>Bauhiniinae</taxon>
        <taxon>Bauhinia</taxon>
    </lineage>
</organism>
<comment type="caution">
    <text evidence="1">The sequence shown here is derived from an EMBL/GenBank/DDBJ whole genome shotgun (WGS) entry which is preliminary data.</text>
</comment>
<dbReference type="EMBL" id="CM039430">
    <property type="protein sequence ID" value="KAI4345131.1"/>
    <property type="molecule type" value="Genomic_DNA"/>
</dbReference>